<proteinExistence type="predicted"/>
<evidence type="ECO:0000313" key="1">
    <source>
        <dbReference type="Proteomes" id="UP000694846"/>
    </source>
</evidence>
<evidence type="ECO:0000313" key="2">
    <source>
        <dbReference type="RefSeq" id="XP_025412061.1"/>
    </source>
</evidence>
<dbReference type="Proteomes" id="UP000694846">
    <property type="component" value="Unplaced"/>
</dbReference>
<accession>A0A8B8FNJ6</accession>
<dbReference type="GeneID" id="112684652"/>
<dbReference type="AlphaFoldDB" id="A0A8B8FNJ6"/>
<name>A0A8B8FNJ6_9HEMI</name>
<protein>
    <submittedName>
        <fullName evidence="2">Uncharacterized protein LOC112684652</fullName>
    </submittedName>
</protein>
<reference evidence="2" key="1">
    <citation type="submission" date="2025-08" db="UniProtKB">
        <authorList>
            <consortium name="RefSeq"/>
        </authorList>
    </citation>
    <scope>IDENTIFICATION</scope>
    <source>
        <tissue evidence="2">Whole body</tissue>
    </source>
</reference>
<organism evidence="1 2">
    <name type="scientific">Sipha flava</name>
    <name type="common">yellow sugarcane aphid</name>
    <dbReference type="NCBI Taxonomy" id="143950"/>
    <lineage>
        <taxon>Eukaryota</taxon>
        <taxon>Metazoa</taxon>
        <taxon>Ecdysozoa</taxon>
        <taxon>Arthropoda</taxon>
        <taxon>Hexapoda</taxon>
        <taxon>Insecta</taxon>
        <taxon>Pterygota</taxon>
        <taxon>Neoptera</taxon>
        <taxon>Paraneoptera</taxon>
        <taxon>Hemiptera</taxon>
        <taxon>Sternorrhyncha</taxon>
        <taxon>Aphidomorpha</taxon>
        <taxon>Aphidoidea</taxon>
        <taxon>Aphididae</taxon>
        <taxon>Sipha</taxon>
    </lineage>
</organism>
<gene>
    <name evidence="2" type="primary">LOC112684652</name>
</gene>
<dbReference type="RefSeq" id="XP_025412061.1">
    <property type="nucleotide sequence ID" value="XM_025556276.1"/>
</dbReference>
<keyword evidence="1" id="KW-1185">Reference proteome</keyword>
<sequence>MIYESFDFNTTRRSVRLSVSFVFFLTFYKMGKDWRYGRKARRKLSAPKIKKHRLQNLQNKKIDIQNNCGDQENTHLPESENVLTDNNIELTTVNRCIIISPQHYFCYAVDIIESALQCYCCATLHK</sequence>